<keyword evidence="14" id="KW-1015">Disulfide bond</keyword>
<dbReference type="Pfam" id="PF07714">
    <property type="entry name" value="PK_Tyr_Ser-Thr"/>
    <property type="match status" value="1"/>
</dbReference>
<evidence type="ECO:0000256" key="14">
    <source>
        <dbReference type="ARBA" id="ARBA00023157"/>
    </source>
</evidence>
<organism evidence="24">
    <name type="scientific">Capitella teleta</name>
    <name type="common">Polychaete worm</name>
    <dbReference type="NCBI Taxonomy" id="283909"/>
    <lineage>
        <taxon>Eukaryota</taxon>
        <taxon>Metazoa</taxon>
        <taxon>Spiralia</taxon>
        <taxon>Lophotrochozoa</taxon>
        <taxon>Annelida</taxon>
        <taxon>Polychaeta</taxon>
        <taxon>Sedentaria</taxon>
        <taxon>Scolecida</taxon>
        <taxon>Capitellidae</taxon>
        <taxon>Capitella</taxon>
    </lineage>
</organism>
<dbReference type="InterPro" id="IPR001245">
    <property type="entry name" value="Ser-Thr/Tyr_kinase_cat_dom"/>
</dbReference>
<keyword evidence="13" id="KW-0829">Tyrosine-protein kinase</keyword>
<keyword evidence="12 22" id="KW-0472">Membrane</keyword>
<protein>
    <recommendedName>
        <fullName evidence="2">receptor protein-tyrosine kinase</fullName>
        <ecNumber evidence="2">2.7.10.1</ecNumber>
    </recommendedName>
</protein>
<reference evidence="25" key="3">
    <citation type="submission" date="2015-06" db="UniProtKB">
        <authorList>
            <consortium name="EnsemblMetazoa"/>
        </authorList>
    </citation>
    <scope>IDENTIFICATION</scope>
</reference>
<keyword evidence="7" id="KW-0677">Repeat</keyword>
<evidence type="ECO:0000313" key="26">
    <source>
        <dbReference type="Proteomes" id="UP000014760"/>
    </source>
</evidence>
<dbReference type="GO" id="GO:0005886">
    <property type="term" value="C:plasma membrane"/>
    <property type="evidence" value="ECO:0007669"/>
    <property type="project" value="TreeGrafter"/>
</dbReference>
<dbReference type="InterPro" id="IPR036179">
    <property type="entry name" value="Ig-like_dom_sf"/>
</dbReference>
<sequence>MVNGSYFDDIGAPHVQQVEVCKGKPSTDNLVLSDVHPDDSGWYSCLVSSNSGSDFSSAWLTVEPGKYELPVIRHLTVLLLIAVPFNTMIIVPASVSAGFVVIIGVLAFFACSLRRRHILDGYGQPIRKRVVVMRPNILYKHSSKGSHTVRVRIERDRLSSNMTTCSEYEIPLDPQWEFPRQKLTLGKVLGEGAFGVVLAADAVGIIGKKSAVTKVACLFQCIDGSTDRELTDLVQELEVMKLIGCHTNIINLLGCCTQGGPLYVIVEFAPNGNLRDFLRSRRPTILSEYTDLDTQSSLTSSSNIAYKDLVSFAYQVARGMEYLSSKMCIHRDLAARNVLVGEDFILKIADFGLSRNIPNDDYYRKTTDGRLPVKWMAPEALFDRKYTVKSDVWSYGVLLWEIFTLGGSPYPSVPVEKLFDLLLHGHRMEQPPYSTVEMYNIMLQCWRQSPNQRPSFSHLREDLDRMLVLIAVDYLDLDPLKTTMTFVDSMEEPCSSSRTTDSQYSSMGSAVSTCSGPLPISDSV</sequence>
<dbReference type="Gene3D" id="3.30.200.20">
    <property type="entry name" value="Phosphorylase Kinase, domain 1"/>
    <property type="match status" value="1"/>
</dbReference>
<keyword evidence="16" id="KW-0325">Glycoprotein</keyword>
<dbReference type="InterPro" id="IPR000719">
    <property type="entry name" value="Prot_kinase_dom"/>
</dbReference>
<gene>
    <name evidence="24" type="ORF">CAPTEDRAFT_166775</name>
</gene>
<dbReference type="PRINTS" id="PR00109">
    <property type="entry name" value="TYRKINASE"/>
</dbReference>
<reference evidence="24 26" key="2">
    <citation type="journal article" date="2013" name="Nature">
        <title>Insights into bilaterian evolution from three spiralian genomes.</title>
        <authorList>
            <person name="Simakov O."/>
            <person name="Marletaz F."/>
            <person name="Cho S.J."/>
            <person name="Edsinger-Gonzales E."/>
            <person name="Havlak P."/>
            <person name="Hellsten U."/>
            <person name="Kuo D.H."/>
            <person name="Larsson T."/>
            <person name="Lv J."/>
            <person name="Arendt D."/>
            <person name="Savage R."/>
            <person name="Osoegawa K."/>
            <person name="de Jong P."/>
            <person name="Grimwood J."/>
            <person name="Chapman J.A."/>
            <person name="Shapiro H."/>
            <person name="Aerts A."/>
            <person name="Otillar R.P."/>
            <person name="Terry A.Y."/>
            <person name="Boore J.L."/>
            <person name="Grigoriev I.V."/>
            <person name="Lindberg D.R."/>
            <person name="Seaver E.C."/>
            <person name="Weisblat D.A."/>
            <person name="Putnam N.H."/>
            <person name="Rokhsar D.S."/>
        </authorList>
    </citation>
    <scope>NUCLEOTIDE SEQUENCE</scope>
    <source>
        <strain evidence="24 26">I ESC-2004</strain>
    </source>
</reference>
<evidence type="ECO:0000256" key="19">
    <source>
        <dbReference type="PIRSR" id="PIRSR000615-2"/>
    </source>
</evidence>
<dbReference type="STRING" id="283909.R7TD55"/>
<feature type="domain" description="Protein kinase" evidence="23">
    <location>
        <begin position="183"/>
        <end position="467"/>
    </location>
</feature>
<dbReference type="GO" id="GO:0043235">
    <property type="term" value="C:receptor complex"/>
    <property type="evidence" value="ECO:0007669"/>
    <property type="project" value="TreeGrafter"/>
</dbReference>
<keyword evidence="20" id="KW-0460">Magnesium</keyword>
<evidence type="ECO:0000256" key="9">
    <source>
        <dbReference type="ARBA" id="ARBA00022777"/>
    </source>
</evidence>
<keyword evidence="9" id="KW-0418">Kinase</keyword>
<keyword evidence="15" id="KW-0675">Receptor</keyword>
<feature type="binding site" evidence="20">
    <location>
        <position position="350"/>
    </location>
    <ligand>
        <name>Mg(2+)</name>
        <dbReference type="ChEBI" id="CHEBI:18420"/>
    </ligand>
</feature>
<evidence type="ECO:0000256" key="13">
    <source>
        <dbReference type="ARBA" id="ARBA00023137"/>
    </source>
</evidence>
<proteinExistence type="predicted"/>
<evidence type="ECO:0000256" key="8">
    <source>
        <dbReference type="ARBA" id="ARBA00022741"/>
    </source>
</evidence>
<keyword evidence="17" id="KW-0393">Immunoglobulin domain</keyword>
<dbReference type="PANTHER" id="PTHR24416:SF550">
    <property type="entry name" value="FIBROBLAST GROWTH FACTOR RECEPTOR HOMOLOG 1-RELATED"/>
    <property type="match status" value="1"/>
</dbReference>
<keyword evidence="5 22" id="KW-0812">Transmembrane</keyword>
<feature type="compositionally biased region" description="Low complexity" evidence="21">
    <location>
        <begin position="495"/>
        <end position="506"/>
    </location>
</feature>
<feature type="region of interest" description="Disordered" evidence="21">
    <location>
        <begin position="495"/>
        <end position="524"/>
    </location>
</feature>
<dbReference type="GO" id="GO:0007169">
    <property type="term" value="P:cell surface receptor protein tyrosine kinase signaling pathway"/>
    <property type="evidence" value="ECO:0007669"/>
    <property type="project" value="TreeGrafter"/>
</dbReference>
<keyword evidence="26" id="KW-1185">Reference proteome</keyword>
<evidence type="ECO:0000259" key="23">
    <source>
        <dbReference type="PROSITE" id="PS50011"/>
    </source>
</evidence>
<evidence type="ECO:0000256" key="5">
    <source>
        <dbReference type="ARBA" id="ARBA00022692"/>
    </source>
</evidence>
<dbReference type="PANTHER" id="PTHR24416">
    <property type="entry name" value="TYROSINE-PROTEIN KINASE RECEPTOR"/>
    <property type="match status" value="1"/>
</dbReference>
<dbReference type="FunFam" id="1.10.510.10:FF:000007">
    <property type="entry name" value="Fibroblast growth factor receptor"/>
    <property type="match status" value="1"/>
</dbReference>
<dbReference type="EC" id="2.7.10.1" evidence="2"/>
<evidence type="ECO:0000256" key="15">
    <source>
        <dbReference type="ARBA" id="ARBA00023170"/>
    </source>
</evidence>
<comment type="subcellular location">
    <subcellularLocation>
        <location evidence="1">Membrane</location>
        <topology evidence="1">Single-pass membrane protein</topology>
    </subcellularLocation>
</comment>
<dbReference type="Proteomes" id="UP000014760">
    <property type="component" value="Unassembled WGS sequence"/>
</dbReference>
<evidence type="ECO:0000256" key="7">
    <source>
        <dbReference type="ARBA" id="ARBA00022737"/>
    </source>
</evidence>
<dbReference type="EMBL" id="AMQN01002899">
    <property type="status" value="NOT_ANNOTATED_CDS"/>
    <property type="molecule type" value="Genomic_DNA"/>
</dbReference>
<feature type="active site" description="Proton acceptor" evidence="18">
    <location>
        <position position="332"/>
    </location>
</feature>
<keyword evidence="8 19" id="KW-0547">Nucleotide-binding</keyword>
<feature type="transmembrane region" description="Helical" evidence="22">
    <location>
        <begin position="77"/>
        <end position="110"/>
    </location>
</feature>
<name>R7TD55_CAPTE</name>
<evidence type="ECO:0000256" key="11">
    <source>
        <dbReference type="ARBA" id="ARBA00022989"/>
    </source>
</evidence>
<dbReference type="AlphaFoldDB" id="R7TD55"/>
<dbReference type="PROSITE" id="PS00109">
    <property type="entry name" value="PROTEIN_KINASE_TYR"/>
    <property type="match status" value="1"/>
</dbReference>
<evidence type="ECO:0000256" key="20">
    <source>
        <dbReference type="PIRSR" id="PIRSR000615-3"/>
    </source>
</evidence>
<dbReference type="Gene3D" id="2.60.40.10">
    <property type="entry name" value="Immunoglobulins"/>
    <property type="match status" value="1"/>
</dbReference>
<evidence type="ECO:0000256" key="3">
    <source>
        <dbReference type="ARBA" id="ARBA00022553"/>
    </source>
</evidence>
<dbReference type="InterPro" id="IPR008266">
    <property type="entry name" value="Tyr_kinase_AS"/>
</dbReference>
<keyword evidence="6" id="KW-0732">Signal</keyword>
<feature type="binding site" evidence="19">
    <location>
        <begin position="190"/>
        <end position="197"/>
    </location>
    <ligand>
        <name>ATP</name>
        <dbReference type="ChEBI" id="CHEBI:30616"/>
    </ligand>
</feature>
<dbReference type="Gene3D" id="1.10.510.10">
    <property type="entry name" value="Transferase(Phosphotransferase) domain 1"/>
    <property type="match status" value="1"/>
</dbReference>
<dbReference type="OMA" id="HDEWTID"/>
<dbReference type="SMART" id="SM00219">
    <property type="entry name" value="TyrKc"/>
    <property type="match status" value="1"/>
</dbReference>
<keyword evidence="11 22" id="KW-1133">Transmembrane helix</keyword>
<keyword evidence="10 19" id="KW-0067">ATP-binding</keyword>
<dbReference type="InterPro" id="IPR013783">
    <property type="entry name" value="Ig-like_fold"/>
</dbReference>
<dbReference type="GO" id="GO:0005524">
    <property type="term" value="F:ATP binding"/>
    <property type="evidence" value="ECO:0007669"/>
    <property type="project" value="UniProtKB-KW"/>
</dbReference>
<evidence type="ECO:0000256" key="18">
    <source>
        <dbReference type="PIRSR" id="PIRSR000615-1"/>
    </source>
</evidence>
<evidence type="ECO:0000256" key="2">
    <source>
        <dbReference type="ARBA" id="ARBA00011902"/>
    </source>
</evidence>
<evidence type="ECO:0000256" key="12">
    <source>
        <dbReference type="ARBA" id="ARBA00023136"/>
    </source>
</evidence>
<feature type="binding site" evidence="20">
    <location>
        <position position="337"/>
    </location>
    <ligand>
        <name>Mg(2+)</name>
        <dbReference type="ChEBI" id="CHEBI:18420"/>
    </ligand>
</feature>
<evidence type="ECO:0000256" key="6">
    <source>
        <dbReference type="ARBA" id="ARBA00022729"/>
    </source>
</evidence>
<evidence type="ECO:0000256" key="17">
    <source>
        <dbReference type="ARBA" id="ARBA00023319"/>
    </source>
</evidence>
<dbReference type="OrthoDB" id="5984265at2759"/>
<dbReference type="PROSITE" id="PS50011">
    <property type="entry name" value="PROTEIN_KINASE_DOM"/>
    <property type="match status" value="1"/>
</dbReference>
<dbReference type="InterPro" id="IPR011009">
    <property type="entry name" value="Kinase-like_dom_sf"/>
</dbReference>
<dbReference type="InterPro" id="IPR050122">
    <property type="entry name" value="RTK"/>
</dbReference>
<dbReference type="InterPro" id="IPR020635">
    <property type="entry name" value="Tyr_kinase_cat_dom"/>
</dbReference>
<feature type="binding site" evidence="19">
    <location>
        <position position="336"/>
    </location>
    <ligand>
        <name>ATP</name>
        <dbReference type="ChEBI" id="CHEBI:30616"/>
    </ligand>
</feature>
<evidence type="ECO:0000256" key="22">
    <source>
        <dbReference type="SAM" id="Phobius"/>
    </source>
</evidence>
<dbReference type="EMBL" id="KB310391">
    <property type="protein sequence ID" value="ELT91659.1"/>
    <property type="molecule type" value="Genomic_DNA"/>
</dbReference>
<dbReference type="SUPFAM" id="SSF48726">
    <property type="entry name" value="Immunoglobulin"/>
    <property type="match status" value="1"/>
</dbReference>
<dbReference type="GO" id="GO:0004714">
    <property type="term" value="F:transmembrane receptor protein tyrosine kinase activity"/>
    <property type="evidence" value="ECO:0007669"/>
    <property type="project" value="UniProtKB-EC"/>
</dbReference>
<evidence type="ECO:0000313" key="24">
    <source>
        <dbReference type="EMBL" id="ELT91659.1"/>
    </source>
</evidence>
<keyword evidence="20" id="KW-0479">Metal-binding</keyword>
<evidence type="ECO:0000256" key="16">
    <source>
        <dbReference type="ARBA" id="ARBA00023180"/>
    </source>
</evidence>
<dbReference type="EnsemblMetazoa" id="CapteT166775">
    <property type="protein sequence ID" value="CapteP166775"/>
    <property type="gene ID" value="CapteG166775"/>
</dbReference>
<reference evidence="26" key="1">
    <citation type="submission" date="2012-12" db="EMBL/GenBank/DDBJ databases">
        <authorList>
            <person name="Hellsten U."/>
            <person name="Grimwood J."/>
            <person name="Chapman J.A."/>
            <person name="Shapiro H."/>
            <person name="Aerts A."/>
            <person name="Otillar R.P."/>
            <person name="Terry A.Y."/>
            <person name="Boore J.L."/>
            <person name="Simakov O."/>
            <person name="Marletaz F."/>
            <person name="Cho S.-J."/>
            <person name="Edsinger-Gonzales E."/>
            <person name="Havlak P."/>
            <person name="Kuo D.-H."/>
            <person name="Larsson T."/>
            <person name="Lv J."/>
            <person name="Arendt D."/>
            <person name="Savage R."/>
            <person name="Osoegawa K."/>
            <person name="de Jong P."/>
            <person name="Lindberg D.R."/>
            <person name="Seaver E.C."/>
            <person name="Weisblat D.A."/>
            <person name="Putnam N.H."/>
            <person name="Grigoriev I.V."/>
            <person name="Rokhsar D.S."/>
        </authorList>
    </citation>
    <scope>NUCLEOTIDE SEQUENCE</scope>
    <source>
        <strain evidence="26">I ESC-2004</strain>
    </source>
</reference>
<keyword evidence="3" id="KW-0597">Phosphoprotein</keyword>
<evidence type="ECO:0000256" key="21">
    <source>
        <dbReference type="SAM" id="MobiDB-lite"/>
    </source>
</evidence>
<dbReference type="SUPFAM" id="SSF56112">
    <property type="entry name" value="Protein kinase-like (PK-like)"/>
    <property type="match status" value="1"/>
</dbReference>
<dbReference type="GO" id="GO:0046872">
    <property type="term" value="F:metal ion binding"/>
    <property type="evidence" value="ECO:0007669"/>
    <property type="project" value="UniProtKB-KW"/>
</dbReference>
<evidence type="ECO:0000313" key="25">
    <source>
        <dbReference type="EnsemblMetazoa" id="CapteP166775"/>
    </source>
</evidence>
<evidence type="ECO:0000256" key="1">
    <source>
        <dbReference type="ARBA" id="ARBA00004167"/>
    </source>
</evidence>
<dbReference type="HOGENOM" id="CLU_000288_74_0_1"/>
<evidence type="ECO:0000256" key="4">
    <source>
        <dbReference type="ARBA" id="ARBA00022679"/>
    </source>
</evidence>
<dbReference type="FunCoup" id="R7TD55">
    <property type="interactions" value="130"/>
</dbReference>
<keyword evidence="4" id="KW-0808">Transferase</keyword>
<accession>R7TD55</accession>
<evidence type="ECO:0000256" key="10">
    <source>
        <dbReference type="ARBA" id="ARBA00022840"/>
    </source>
</evidence>